<dbReference type="Proteomes" id="UP001222932">
    <property type="component" value="Unassembled WGS sequence"/>
</dbReference>
<feature type="region of interest" description="Disordered" evidence="1">
    <location>
        <begin position="210"/>
        <end position="339"/>
    </location>
</feature>
<feature type="compositionally biased region" description="Low complexity" evidence="1">
    <location>
        <begin position="210"/>
        <end position="238"/>
    </location>
</feature>
<dbReference type="EMBL" id="BTCM01000001">
    <property type="protein sequence ID" value="GMK53715.1"/>
    <property type="molecule type" value="Genomic_DNA"/>
</dbReference>
<comment type="caution">
    <text evidence="3">The sequence shown here is derived from an EMBL/GenBank/DDBJ whole genome shotgun (WGS) entry which is preliminary data.</text>
</comment>
<gene>
    <name evidence="3" type="ORF">CspeluHIS016_0103010</name>
</gene>
<feature type="compositionally biased region" description="Low complexity" evidence="1">
    <location>
        <begin position="247"/>
        <end position="301"/>
    </location>
</feature>
<keyword evidence="2" id="KW-0732">Signal</keyword>
<feature type="compositionally biased region" description="Polar residues" evidence="1">
    <location>
        <begin position="309"/>
        <end position="322"/>
    </location>
</feature>
<keyword evidence="4" id="KW-1185">Reference proteome</keyword>
<evidence type="ECO:0000256" key="2">
    <source>
        <dbReference type="SAM" id="SignalP"/>
    </source>
</evidence>
<evidence type="ECO:0000313" key="4">
    <source>
        <dbReference type="Proteomes" id="UP001222932"/>
    </source>
</evidence>
<protein>
    <submittedName>
        <fullName evidence="3">Uncharacterized protein</fullName>
    </submittedName>
</protein>
<sequence>MKSLVGLLPLLSGVAAAPTPSKAWFKKRFGALRSVPAPSQLLDGYAEASGERWSTWGSVPLISVMPGVDEGTPCDADFAAFQCGGKTKQVIQYCHEGRWINVHNCRSSSAPGTSCIAPLNTCSNDNWDNILFTTGDEWELVGPAAPGMWQVPWWSDGVRYRDGGFPGTPVYINRAEMQTAGVAPLHEALSMAGVNVPYVSNGWGRLTTAVGTDAGPAPTAPVTPTTELPTTAPTQTTSQPPPPNPPTTATTVWPSESVTPSPSETPTAMPPTATTTAEPWSSETPTTEPWPTETSTTEQPPTEAPRTEPWSNETETVPQPSDTPIPGGCGQSQAPRPTR</sequence>
<feature type="chain" id="PRO_5042182868" evidence="2">
    <location>
        <begin position="17"/>
        <end position="339"/>
    </location>
</feature>
<organism evidence="3 4">
    <name type="scientific">Cutaneotrichosporon spelunceum</name>
    <dbReference type="NCBI Taxonomy" id="1672016"/>
    <lineage>
        <taxon>Eukaryota</taxon>
        <taxon>Fungi</taxon>
        <taxon>Dikarya</taxon>
        <taxon>Basidiomycota</taxon>
        <taxon>Agaricomycotina</taxon>
        <taxon>Tremellomycetes</taxon>
        <taxon>Trichosporonales</taxon>
        <taxon>Trichosporonaceae</taxon>
        <taxon>Cutaneotrichosporon</taxon>
    </lineage>
</organism>
<accession>A0AAD3TN31</accession>
<name>A0AAD3TN31_9TREE</name>
<dbReference type="AlphaFoldDB" id="A0AAD3TN31"/>
<reference evidence="3" key="1">
    <citation type="journal article" date="2023" name="BMC Genomics">
        <title>Chromosome-level genome assemblies of Cutaneotrichosporon spp. (Trichosporonales, Basidiomycota) reveal imbalanced evolution between nucleotide sequences and chromosome synteny.</title>
        <authorList>
            <person name="Kobayashi Y."/>
            <person name="Kayamori A."/>
            <person name="Aoki K."/>
            <person name="Shiwa Y."/>
            <person name="Matsutani M."/>
            <person name="Fujita N."/>
            <person name="Sugita T."/>
            <person name="Iwasaki W."/>
            <person name="Tanaka N."/>
            <person name="Takashima M."/>
        </authorList>
    </citation>
    <scope>NUCLEOTIDE SEQUENCE</scope>
    <source>
        <strain evidence="3">HIS016</strain>
    </source>
</reference>
<evidence type="ECO:0000256" key="1">
    <source>
        <dbReference type="SAM" id="MobiDB-lite"/>
    </source>
</evidence>
<proteinExistence type="predicted"/>
<evidence type="ECO:0000313" key="3">
    <source>
        <dbReference type="EMBL" id="GMK53715.1"/>
    </source>
</evidence>
<reference evidence="3" key="2">
    <citation type="submission" date="2023-06" db="EMBL/GenBank/DDBJ databases">
        <authorList>
            <person name="Kobayashi Y."/>
            <person name="Kayamori A."/>
            <person name="Aoki K."/>
            <person name="Shiwa Y."/>
            <person name="Fujita N."/>
            <person name="Sugita T."/>
            <person name="Iwasaki W."/>
            <person name="Tanaka N."/>
            <person name="Takashima M."/>
        </authorList>
    </citation>
    <scope>NUCLEOTIDE SEQUENCE</scope>
    <source>
        <strain evidence="3">HIS016</strain>
    </source>
</reference>
<feature type="signal peptide" evidence="2">
    <location>
        <begin position="1"/>
        <end position="16"/>
    </location>
</feature>